<evidence type="ECO:0000259" key="2">
    <source>
        <dbReference type="Pfam" id="PF02371"/>
    </source>
</evidence>
<dbReference type="PANTHER" id="PTHR33055:SF3">
    <property type="entry name" value="PUTATIVE TRANSPOSASE FOR IS117-RELATED"/>
    <property type="match status" value="1"/>
</dbReference>
<dbReference type="InterPro" id="IPR002525">
    <property type="entry name" value="Transp_IS110-like_N"/>
</dbReference>
<evidence type="ECO:0000313" key="4">
    <source>
        <dbReference type="Proteomes" id="UP000008207"/>
    </source>
</evidence>
<reference evidence="3 4" key="1">
    <citation type="submission" date="2009-01" db="EMBL/GenBank/DDBJ databases">
        <title>Complete sequence of chromosome of Methylobacterium nodulans ORS 2060.</title>
        <authorList>
            <consortium name="US DOE Joint Genome Institute"/>
            <person name="Lucas S."/>
            <person name="Copeland A."/>
            <person name="Lapidus A."/>
            <person name="Glavina del Rio T."/>
            <person name="Dalin E."/>
            <person name="Tice H."/>
            <person name="Bruce D."/>
            <person name="Goodwin L."/>
            <person name="Pitluck S."/>
            <person name="Sims D."/>
            <person name="Brettin T."/>
            <person name="Detter J.C."/>
            <person name="Han C."/>
            <person name="Larimer F."/>
            <person name="Land M."/>
            <person name="Hauser L."/>
            <person name="Kyrpides N."/>
            <person name="Ivanova N."/>
            <person name="Marx C.J."/>
            <person name="Richardson P."/>
        </authorList>
    </citation>
    <scope>NUCLEOTIDE SEQUENCE [LARGE SCALE GENOMIC DNA]</scope>
    <source>
        <strain evidence="4">LMG 21967 / CNCM I-2342 / ORS 2060</strain>
    </source>
</reference>
<dbReference type="Proteomes" id="UP000008207">
    <property type="component" value="Chromosome"/>
</dbReference>
<name>B8IF63_METNO</name>
<feature type="domain" description="Transposase IS110-like N-terminal" evidence="1">
    <location>
        <begin position="7"/>
        <end position="142"/>
    </location>
</feature>
<dbReference type="GO" id="GO:0003677">
    <property type="term" value="F:DNA binding"/>
    <property type="evidence" value="ECO:0007669"/>
    <property type="project" value="InterPro"/>
</dbReference>
<feature type="domain" description="Transposase IS116/IS110/IS902 C-terminal" evidence="2">
    <location>
        <begin position="210"/>
        <end position="291"/>
    </location>
</feature>
<protein>
    <submittedName>
        <fullName evidence="3">Transposase IS116/IS110/IS902 family protein</fullName>
    </submittedName>
</protein>
<sequence>MSEITRIGLDTSKSVFQLHGVDAAERPVLKLKLSRSKMLAFFAQQPPCLVALEACGASHHWARTLAGLGHTVRLIAPQHVKPYVPGSKTDAADAAGLCEAVSRPQMRFVPVKTAEQQAALMLTGLREQWLKRRTQVSNSLRGYAAEFGLAAPQGLARLAELVARLAEDPRVPALARPLFAALWAEYQEIEARVQEADRQLKVWQRGNASCRRLSAVPGIGPVGAALLVLKTPAPQAFRSGRDFAAWLGLTPKDHATAGKPRLGGITRAGDEQLRSVLVAGAMAVLRQLKPESAGLAGWLTRLVARKARRLVAVALANKLARIAWRLLVSGASYDPARAGPPMGGAEPARA</sequence>
<dbReference type="KEGG" id="mno:Mnod_0742"/>
<evidence type="ECO:0000259" key="1">
    <source>
        <dbReference type="Pfam" id="PF01548"/>
    </source>
</evidence>
<dbReference type="HOGENOM" id="CLU_036902_3_1_5"/>
<dbReference type="Pfam" id="PF01548">
    <property type="entry name" value="DEDD_Tnp_IS110"/>
    <property type="match status" value="1"/>
</dbReference>
<accession>B8IF63</accession>
<dbReference type="STRING" id="460265.Mnod_0742"/>
<evidence type="ECO:0000313" key="3">
    <source>
        <dbReference type="EMBL" id="ACL55774.1"/>
    </source>
</evidence>
<dbReference type="InterPro" id="IPR003346">
    <property type="entry name" value="Transposase_20"/>
</dbReference>
<dbReference type="GO" id="GO:0004803">
    <property type="term" value="F:transposase activity"/>
    <property type="evidence" value="ECO:0007669"/>
    <property type="project" value="InterPro"/>
</dbReference>
<dbReference type="OrthoDB" id="5289737at2"/>
<keyword evidence="4" id="KW-1185">Reference proteome</keyword>
<dbReference type="eggNOG" id="COG3547">
    <property type="taxonomic scope" value="Bacteria"/>
</dbReference>
<dbReference type="NCBIfam" id="NF033542">
    <property type="entry name" value="transpos_IS110"/>
    <property type="match status" value="1"/>
</dbReference>
<dbReference type="AlphaFoldDB" id="B8IF63"/>
<dbReference type="Pfam" id="PF02371">
    <property type="entry name" value="Transposase_20"/>
    <property type="match status" value="1"/>
</dbReference>
<proteinExistence type="predicted"/>
<organism evidence="3 4">
    <name type="scientific">Methylobacterium nodulans (strain LMG 21967 / CNCM I-2342 / ORS 2060)</name>
    <dbReference type="NCBI Taxonomy" id="460265"/>
    <lineage>
        <taxon>Bacteria</taxon>
        <taxon>Pseudomonadati</taxon>
        <taxon>Pseudomonadota</taxon>
        <taxon>Alphaproteobacteria</taxon>
        <taxon>Hyphomicrobiales</taxon>
        <taxon>Methylobacteriaceae</taxon>
        <taxon>Methylobacterium</taxon>
    </lineage>
</organism>
<dbReference type="InterPro" id="IPR047650">
    <property type="entry name" value="Transpos_IS110"/>
</dbReference>
<dbReference type="PANTHER" id="PTHR33055">
    <property type="entry name" value="TRANSPOSASE FOR INSERTION SEQUENCE ELEMENT IS1111A"/>
    <property type="match status" value="1"/>
</dbReference>
<dbReference type="EMBL" id="CP001349">
    <property type="protein sequence ID" value="ACL55774.1"/>
    <property type="molecule type" value="Genomic_DNA"/>
</dbReference>
<dbReference type="GO" id="GO:0006313">
    <property type="term" value="P:DNA transposition"/>
    <property type="evidence" value="ECO:0007669"/>
    <property type="project" value="InterPro"/>
</dbReference>
<dbReference type="RefSeq" id="WP_015927479.1">
    <property type="nucleotide sequence ID" value="NC_011894.1"/>
</dbReference>
<gene>
    <name evidence="3" type="ordered locus">Mnod_0742</name>
</gene>